<keyword evidence="7" id="KW-0249">Electron transport</keyword>
<proteinExistence type="inferred from homology"/>
<feature type="domain" description="DOMON" evidence="15">
    <location>
        <begin position="268"/>
        <end position="387"/>
    </location>
</feature>
<evidence type="ECO:0000313" key="18">
    <source>
        <dbReference type="EMBL" id="KAH3694005.1"/>
    </source>
</evidence>
<dbReference type="CDD" id="cd08544">
    <property type="entry name" value="Reeler"/>
    <property type="match status" value="1"/>
</dbReference>
<evidence type="ECO:0000256" key="11">
    <source>
        <dbReference type="ARBA" id="ARBA00023180"/>
    </source>
</evidence>
<dbReference type="InterPro" id="IPR002861">
    <property type="entry name" value="Reeler_dom"/>
</dbReference>
<dbReference type="PROSITE" id="PS50836">
    <property type="entry name" value="DOMON"/>
    <property type="match status" value="1"/>
</dbReference>
<comment type="cofactor">
    <cofactor evidence="1">
        <name>heme b</name>
        <dbReference type="ChEBI" id="CHEBI:60344"/>
    </cofactor>
</comment>
<feature type="transmembrane region" description="Helical" evidence="13">
    <location>
        <begin position="433"/>
        <end position="454"/>
    </location>
</feature>
<evidence type="ECO:0000256" key="6">
    <source>
        <dbReference type="ARBA" id="ARBA00022729"/>
    </source>
</evidence>
<dbReference type="Pfam" id="PF03188">
    <property type="entry name" value="Cytochrom_B561"/>
    <property type="match status" value="1"/>
</dbReference>
<keyword evidence="10 13" id="KW-0472">Membrane</keyword>
<dbReference type="Gene3D" id="1.20.120.1770">
    <property type="match status" value="1"/>
</dbReference>
<evidence type="ECO:0000256" key="5">
    <source>
        <dbReference type="ARBA" id="ARBA00022692"/>
    </source>
</evidence>
<feature type="region of interest" description="Disordered" evidence="12">
    <location>
        <begin position="163"/>
        <end position="247"/>
    </location>
</feature>
<keyword evidence="5 13" id="KW-0812">Transmembrane</keyword>
<feature type="transmembrane region" description="Helical" evidence="13">
    <location>
        <begin position="514"/>
        <end position="532"/>
    </location>
</feature>
<dbReference type="PROSITE" id="PS51019">
    <property type="entry name" value="REELIN"/>
    <property type="match status" value="1"/>
</dbReference>
<dbReference type="Gene3D" id="2.60.40.4060">
    <property type="entry name" value="Reeler domain"/>
    <property type="match status" value="1"/>
</dbReference>
<accession>A0A9D3Y8X6</accession>
<keyword evidence="19" id="KW-1185">Reference proteome</keyword>
<feature type="domain" description="Reelin" evidence="17">
    <location>
        <begin position="18"/>
        <end position="176"/>
    </location>
</feature>
<feature type="signal peptide" evidence="14">
    <location>
        <begin position="1"/>
        <end position="21"/>
    </location>
</feature>
<dbReference type="InterPro" id="IPR042307">
    <property type="entry name" value="Reeler_sf"/>
</dbReference>
<dbReference type="AlphaFoldDB" id="A0A9D3Y8X6"/>
<evidence type="ECO:0000256" key="13">
    <source>
        <dbReference type="SAM" id="Phobius"/>
    </source>
</evidence>
<evidence type="ECO:0000256" key="3">
    <source>
        <dbReference type="ARBA" id="ARBA00009195"/>
    </source>
</evidence>
<reference evidence="18" key="2">
    <citation type="submission" date="2020-11" db="EMBL/GenBank/DDBJ databases">
        <authorList>
            <person name="McCartney M.A."/>
            <person name="Auch B."/>
            <person name="Kono T."/>
            <person name="Mallez S."/>
            <person name="Becker A."/>
            <person name="Gohl D.M."/>
            <person name="Silverstein K.A.T."/>
            <person name="Koren S."/>
            <person name="Bechman K.B."/>
            <person name="Herman A."/>
            <person name="Abrahante J.E."/>
            <person name="Garbe J."/>
        </authorList>
    </citation>
    <scope>NUCLEOTIDE SEQUENCE</scope>
    <source>
        <strain evidence="18">Duluth1</strain>
        <tissue evidence="18">Whole animal</tissue>
    </source>
</reference>
<dbReference type="CDD" id="cd08760">
    <property type="entry name" value="Cyt_b561_FRRS1_like"/>
    <property type="match status" value="1"/>
</dbReference>
<dbReference type="Proteomes" id="UP000828390">
    <property type="component" value="Unassembled WGS sequence"/>
</dbReference>
<evidence type="ECO:0000259" key="16">
    <source>
        <dbReference type="PROSITE" id="PS50939"/>
    </source>
</evidence>
<feature type="transmembrane region" description="Helical" evidence="13">
    <location>
        <begin position="575"/>
        <end position="596"/>
    </location>
</feature>
<evidence type="ECO:0000256" key="2">
    <source>
        <dbReference type="ARBA" id="ARBA00004141"/>
    </source>
</evidence>
<dbReference type="EMBL" id="JAIWYP010000016">
    <property type="protein sequence ID" value="KAH3694005.1"/>
    <property type="molecule type" value="Genomic_DNA"/>
</dbReference>
<feature type="transmembrane region" description="Helical" evidence="13">
    <location>
        <begin position="647"/>
        <end position="669"/>
    </location>
</feature>
<dbReference type="PANTHER" id="PTHR23130">
    <property type="entry name" value="CYTOCHROME B561 AND DOMON DOMAIN-CONTAINING PROTEIN"/>
    <property type="match status" value="1"/>
</dbReference>
<feature type="chain" id="PRO_5039572512" description="Ferric-chelate reductase 1" evidence="14">
    <location>
        <begin position="22"/>
        <end position="670"/>
    </location>
</feature>
<feature type="compositionally biased region" description="Polar residues" evidence="12">
    <location>
        <begin position="617"/>
        <end position="632"/>
    </location>
</feature>
<evidence type="ECO:0000259" key="17">
    <source>
        <dbReference type="PROSITE" id="PS51019"/>
    </source>
</evidence>
<feature type="region of interest" description="Disordered" evidence="12">
    <location>
        <begin position="613"/>
        <end position="635"/>
    </location>
</feature>
<dbReference type="PROSITE" id="PS50939">
    <property type="entry name" value="CYTOCHROME_B561"/>
    <property type="match status" value="1"/>
</dbReference>
<evidence type="ECO:0000256" key="4">
    <source>
        <dbReference type="ARBA" id="ARBA00022448"/>
    </source>
</evidence>
<evidence type="ECO:0000313" key="19">
    <source>
        <dbReference type="Proteomes" id="UP000828390"/>
    </source>
</evidence>
<dbReference type="Pfam" id="PF02014">
    <property type="entry name" value="Reeler"/>
    <property type="match status" value="1"/>
</dbReference>
<sequence>MPPLLGVCLALLSVATPLVWGYSSGCPSTASVCSSMLPGHGAPAKTTPMRYSLTVDGGTSIYTPGLPVTLTLSGGPFVGFVVRALTGTGNGVSGMNSMSPNVITKDCGPVKDTVTHSSGAEKTTVMFQFTPPVGTSGTIEFHVTVVQDYDIYWVKQRGLTLTPTEAGSGSITTKQPPVSVPQTTGVSSTTKVQPVSLPQTTVVSQTTQQKPVSLPQTTVVSPTDITTLTPSTSSSSTSSSTSETGTIPNDPACGITKGCFQQCTGDTCSYLVTWQDLGTGVRFELYGKPGTGSSEAYLALGLSADKRMGDDSVTECVASNGDIRVFNSYNRGYGNNRLNPPQLGLANFRGGYQNGVLWCAFTRQKSGNVQSEMFDLNQDWYLMLAKGSAVPGYILTMHSTVNLPPVSASQVDFQSATVQQGVHIKYPLVKAHGILMIIAWVLCVGVGILAARYYKNVWADKTFLGLKIWFQIHRACMVSAFVLNSIAFIIIFSFVKGYSEINIQGKQYLASHPVLGIIVTALCVINPLMSLVRPAPDHKNRPIFNWAHWGVGMCAYILSAITICFGFQLPKSSTPTYAVYIMIVYVIYVIIFDVIFEMTECFSRRQKKVEAGGMEMSNKNGTDNGNVPNGKSSSKDQMRKMDKIKTFLLVLHIAVTGAFALVLALVVGLN</sequence>
<gene>
    <name evidence="18" type="ORF">DPMN_081444</name>
</gene>
<keyword evidence="6 14" id="KW-0732">Signal</keyword>
<dbReference type="PANTHER" id="PTHR23130:SF171">
    <property type="entry name" value="OS01G0895300 PROTEIN"/>
    <property type="match status" value="1"/>
</dbReference>
<feature type="domain" description="Cytochrome b561" evidence="16">
    <location>
        <begin position="394"/>
        <end position="600"/>
    </location>
</feature>
<evidence type="ECO:0008006" key="20">
    <source>
        <dbReference type="Google" id="ProtNLM"/>
    </source>
</evidence>
<dbReference type="GO" id="GO:0016020">
    <property type="term" value="C:membrane"/>
    <property type="evidence" value="ECO:0007669"/>
    <property type="project" value="UniProtKB-SubCell"/>
</dbReference>
<dbReference type="SMART" id="SM00664">
    <property type="entry name" value="DoH"/>
    <property type="match status" value="1"/>
</dbReference>
<dbReference type="InterPro" id="IPR006593">
    <property type="entry name" value="Cyt_b561/ferric_Rdtase_TM"/>
</dbReference>
<reference evidence="18" key="1">
    <citation type="journal article" date="2019" name="bioRxiv">
        <title>The Genome of the Zebra Mussel, Dreissena polymorpha: A Resource for Invasive Species Research.</title>
        <authorList>
            <person name="McCartney M.A."/>
            <person name="Auch B."/>
            <person name="Kono T."/>
            <person name="Mallez S."/>
            <person name="Zhang Y."/>
            <person name="Obille A."/>
            <person name="Becker A."/>
            <person name="Abrahante J.E."/>
            <person name="Garbe J."/>
            <person name="Badalamenti J.P."/>
            <person name="Herman A."/>
            <person name="Mangelson H."/>
            <person name="Liachko I."/>
            <person name="Sullivan S."/>
            <person name="Sone E.D."/>
            <person name="Koren S."/>
            <person name="Silverstein K.A.T."/>
            <person name="Beckman K.B."/>
            <person name="Gohl D.M."/>
        </authorList>
    </citation>
    <scope>NUCLEOTIDE SEQUENCE</scope>
    <source>
        <strain evidence="18">Duluth1</strain>
        <tissue evidence="18">Whole animal</tissue>
    </source>
</reference>
<name>A0A9D3Y8X6_DREPO</name>
<keyword evidence="4" id="KW-0813">Transport</keyword>
<keyword evidence="11" id="KW-0325">Glycoprotein</keyword>
<evidence type="ECO:0000256" key="10">
    <source>
        <dbReference type="ARBA" id="ARBA00023136"/>
    </source>
</evidence>
<evidence type="ECO:0000256" key="14">
    <source>
        <dbReference type="SAM" id="SignalP"/>
    </source>
</evidence>
<feature type="transmembrane region" description="Helical" evidence="13">
    <location>
        <begin position="544"/>
        <end position="569"/>
    </location>
</feature>
<evidence type="ECO:0000259" key="15">
    <source>
        <dbReference type="PROSITE" id="PS50836"/>
    </source>
</evidence>
<keyword evidence="8 13" id="KW-1133">Transmembrane helix</keyword>
<feature type="compositionally biased region" description="Low complexity" evidence="12">
    <location>
        <begin position="195"/>
        <end position="213"/>
    </location>
</feature>
<feature type="transmembrane region" description="Helical" evidence="13">
    <location>
        <begin position="475"/>
        <end position="494"/>
    </location>
</feature>
<comment type="caution">
    <text evidence="18">The sequence shown here is derived from an EMBL/GenBank/DDBJ whole genome shotgun (WGS) entry which is preliminary data.</text>
</comment>
<comment type="subcellular location">
    <subcellularLocation>
        <location evidence="2">Membrane</location>
        <topology evidence="2">Multi-pass membrane protein</topology>
    </subcellularLocation>
</comment>
<dbReference type="CDD" id="cd09628">
    <property type="entry name" value="DOMON_SDR_2_like"/>
    <property type="match status" value="1"/>
</dbReference>
<dbReference type="OrthoDB" id="2419613at2759"/>
<dbReference type="InterPro" id="IPR005018">
    <property type="entry name" value="DOMON_domain"/>
</dbReference>
<keyword evidence="9" id="KW-0408">Iron</keyword>
<evidence type="ECO:0000256" key="7">
    <source>
        <dbReference type="ARBA" id="ARBA00022982"/>
    </source>
</evidence>
<organism evidence="18 19">
    <name type="scientific">Dreissena polymorpha</name>
    <name type="common">Zebra mussel</name>
    <name type="synonym">Mytilus polymorpha</name>
    <dbReference type="NCBI Taxonomy" id="45954"/>
    <lineage>
        <taxon>Eukaryota</taxon>
        <taxon>Metazoa</taxon>
        <taxon>Spiralia</taxon>
        <taxon>Lophotrochozoa</taxon>
        <taxon>Mollusca</taxon>
        <taxon>Bivalvia</taxon>
        <taxon>Autobranchia</taxon>
        <taxon>Heteroconchia</taxon>
        <taxon>Euheterodonta</taxon>
        <taxon>Imparidentia</taxon>
        <taxon>Neoheterodontei</taxon>
        <taxon>Myida</taxon>
        <taxon>Dreissenoidea</taxon>
        <taxon>Dreissenidae</taxon>
        <taxon>Dreissena</taxon>
    </lineage>
</organism>
<evidence type="ECO:0000256" key="1">
    <source>
        <dbReference type="ARBA" id="ARBA00001970"/>
    </source>
</evidence>
<protein>
    <recommendedName>
        <fullName evidence="20">Ferric-chelate reductase 1</fullName>
    </recommendedName>
</protein>
<dbReference type="Pfam" id="PF03351">
    <property type="entry name" value="DOMON"/>
    <property type="match status" value="1"/>
</dbReference>
<dbReference type="SMART" id="SM00665">
    <property type="entry name" value="B561"/>
    <property type="match status" value="1"/>
</dbReference>
<evidence type="ECO:0000256" key="8">
    <source>
        <dbReference type="ARBA" id="ARBA00022989"/>
    </source>
</evidence>
<feature type="compositionally biased region" description="Polar residues" evidence="12">
    <location>
        <begin position="163"/>
        <end position="193"/>
    </location>
</feature>
<evidence type="ECO:0000256" key="9">
    <source>
        <dbReference type="ARBA" id="ARBA00023004"/>
    </source>
</evidence>
<comment type="similarity">
    <text evidence="3">Belongs to the FRRS1 family.</text>
</comment>
<feature type="compositionally biased region" description="Low complexity" evidence="12">
    <location>
        <begin position="221"/>
        <end position="246"/>
    </location>
</feature>
<evidence type="ECO:0000256" key="12">
    <source>
        <dbReference type="SAM" id="MobiDB-lite"/>
    </source>
</evidence>